<keyword evidence="6" id="KW-1185">Reference proteome</keyword>
<gene>
    <name evidence="5" type="ORF">OS493_028684</name>
</gene>
<dbReference type="Proteomes" id="UP001163046">
    <property type="component" value="Unassembled WGS sequence"/>
</dbReference>
<sequence length="644" mass="72801">MKAGLYLPGTLEALGVDGFTVDTDDFVSLSERFVNHFAKGVTRVFLPYDELCHNPICHRISFIYGLLWEHENLNPTTHDSLHEFFGHVTSKVLKQLSLTMKKRKLVSASGAPYSGLHLDPDSGYGHLDCIYGKAAVHDVYPHILKALDAHAEDELILDEIACNCVTNAVASLKSKVQTNGSINMTSDPKSSALPTDLEVMHPDNDSLDGEEELIYPVEASDVLNPSEVKTIWDKLNEITPLEAWQQWPSKVTRKNLVKNEPSYHPPTGTDAEKVEVREMLNPSDPVKNLILSMSDLHLDSHWSKNMQDKLHTFITNLAGVAEVSLHTLVLIGDIVEMWLEPMTLSPLTLQERVTRWKANITCTLFFDVVRKMAEEDGVKVFYIRGNHDHEMTVEAVEQLMGKKVEFIEGTLIYLINSDDGQQYRIRFAHGHDWDIFNTYSLTEPNYPLGGRPIGYYVSRAVATTERVITETEEVLRQVTTSLMRMVKGDLGSFIVEMLAKGPLQKRFTEALIERALGRDVNDDEFILLEEGKWIKMSNLLKYRYFQRAIDKFGSSYTYSLLKGAVGNFDDFLSRCGEDIIVLGHTHQWRDHGIKNRTGKSMYVNTGAWIDFAHEISYARIIPPTKSNPGCVQVRRDLLDADGIV</sequence>
<proteinExistence type="predicted"/>
<organism evidence="5 6">
    <name type="scientific">Desmophyllum pertusum</name>
    <dbReference type="NCBI Taxonomy" id="174260"/>
    <lineage>
        <taxon>Eukaryota</taxon>
        <taxon>Metazoa</taxon>
        <taxon>Cnidaria</taxon>
        <taxon>Anthozoa</taxon>
        <taxon>Hexacorallia</taxon>
        <taxon>Scleractinia</taxon>
        <taxon>Caryophylliina</taxon>
        <taxon>Caryophylliidae</taxon>
        <taxon>Desmophyllum</taxon>
    </lineage>
</organism>
<evidence type="ECO:0000256" key="3">
    <source>
        <dbReference type="ARBA" id="ARBA00022827"/>
    </source>
</evidence>
<evidence type="ECO:0000313" key="5">
    <source>
        <dbReference type="EMBL" id="KAJ7355017.1"/>
    </source>
</evidence>
<dbReference type="InterPro" id="IPR029058">
    <property type="entry name" value="AB_hydrolase_fold"/>
</dbReference>
<keyword evidence="3" id="KW-0274">FAD</keyword>
<comment type="caution">
    <text evidence="5">The sequence shown here is derived from an EMBL/GenBank/DDBJ whole genome shotgun (WGS) entry which is preliminary data.</text>
</comment>
<dbReference type="EMBL" id="MU827329">
    <property type="protein sequence ID" value="KAJ7355017.1"/>
    <property type="molecule type" value="Genomic_DNA"/>
</dbReference>
<dbReference type="OrthoDB" id="9974421at2759"/>
<evidence type="ECO:0008006" key="7">
    <source>
        <dbReference type="Google" id="ProtNLM"/>
    </source>
</evidence>
<dbReference type="InterPro" id="IPR052542">
    <property type="entry name" value="Cholesterol_Oxidase"/>
</dbReference>
<evidence type="ECO:0000313" key="6">
    <source>
        <dbReference type="Proteomes" id="UP001163046"/>
    </source>
</evidence>
<keyword evidence="4" id="KW-0560">Oxidoreductase</keyword>
<dbReference type="Gene3D" id="3.60.21.10">
    <property type="match status" value="1"/>
</dbReference>
<name>A0A9X0CKA4_9CNID</name>
<comment type="cofactor">
    <cofactor evidence="1">
        <name>FAD</name>
        <dbReference type="ChEBI" id="CHEBI:57692"/>
    </cofactor>
</comment>
<protein>
    <recommendedName>
        <fullName evidence="7">Calcineurin-like phosphoesterase domain-containing protein</fullName>
    </recommendedName>
</protein>
<dbReference type="AlphaFoldDB" id="A0A9X0CKA4"/>
<evidence type="ECO:0000256" key="1">
    <source>
        <dbReference type="ARBA" id="ARBA00001974"/>
    </source>
</evidence>
<dbReference type="GO" id="GO:0016491">
    <property type="term" value="F:oxidoreductase activity"/>
    <property type="evidence" value="ECO:0007669"/>
    <property type="project" value="UniProtKB-KW"/>
</dbReference>
<dbReference type="InterPro" id="IPR029052">
    <property type="entry name" value="Metallo-depent_PP-like"/>
</dbReference>
<evidence type="ECO:0000256" key="4">
    <source>
        <dbReference type="ARBA" id="ARBA00023002"/>
    </source>
</evidence>
<dbReference type="SUPFAM" id="SSF56300">
    <property type="entry name" value="Metallo-dependent phosphatases"/>
    <property type="match status" value="1"/>
</dbReference>
<keyword evidence="2" id="KW-0285">Flavoprotein</keyword>
<dbReference type="PANTHER" id="PTHR47470:SF1">
    <property type="entry name" value="FAD-DEPENDENT OXIDOREDUCTASE 2 FAD BINDING DOMAIN-CONTAINING PROTEIN"/>
    <property type="match status" value="1"/>
</dbReference>
<reference evidence="5" key="1">
    <citation type="submission" date="2023-01" db="EMBL/GenBank/DDBJ databases">
        <title>Genome assembly of the deep-sea coral Lophelia pertusa.</title>
        <authorList>
            <person name="Herrera S."/>
            <person name="Cordes E."/>
        </authorList>
    </citation>
    <scope>NUCLEOTIDE SEQUENCE</scope>
    <source>
        <strain evidence="5">USNM1676648</strain>
        <tissue evidence="5">Polyp</tissue>
    </source>
</reference>
<dbReference type="Gene3D" id="3.40.50.1820">
    <property type="entry name" value="alpha/beta hydrolase"/>
    <property type="match status" value="1"/>
</dbReference>
<accession>A0A9X0CKA4</accession>
<dbReference type="PANTHER" id="PTHR47470">
    <property type="entry name" value="CHOLESTEROL OXIDASE"/>
    <property type="match status" value="1"/>
</dbReference>
<evidence type="ECO:0000256" key="2">
    <source>
        <dbReference type="ARBA" id="ARBA00022630"/>
    </source>
</evidence>